<evidence type="ECO:0000313" key="3">
    <source>
        <dbReference type="Proteomes" id="UP000762676"/>
    </source>
</evidence>
<keyword evidence="1" id="KW-0812">Transmembrane</keyword>
<keyword evidence="3" id="KW-1185">Reference proteome</keyword>
<evidence type="ECO:0000313" key="2">
    <source>
        <dbReference type="EMBL" id="GFS17387.1"/>
    </source>
</evidence>
<dbReference type="EMBL" id="BMAT01013652">
    <property type="protein sequence ID" value="GFS17387.1"/>
    <property type="molecule type" value="Genomic_DNA"/>
</dbReference>
<reference evidence="2 3" key="1">
    <citation type="journal article" date="2021" name="Elife">
        <title>Chloroplast acquisition without the gene transfer in kleptoplastic sea slugs, Plakobranchus ocellatus.</title>
        <authorList>
            <person name="Maeda T."/>
            <person name="Takahashi S."/>
            <person name="Yoshida T."/>
            <person name="Shimamura S."/>
            <person name="Takaki Y."/>
            <person name="Nagai Y."/>
            <person name="Toyoda A."/>
            <person name="Suzuki Y."/>
            <person name="Arimoto A."/>
            <person name="Ishii H."/>
            <person name="Satoh N."/>
            <person name="Nishiyama T."/>
            <person name="Hasebe M."/>
            <person name="Maruyama T."/>
            <person name="Minagawa J."/>
            <person name="Obokata J."/>
            <person name="Shigenobu S."/>
        </authorList>
    </citation>
    <scope>NUCLEOTIDE SEQUENCE [LARGE SCALE GENOMIC DNA]</scope>
</reference>
<comment type="caution">
    <text evidence="2">The sequence shown here is derived from an EMBL/GenBank/DDBJ whole genome shotgun (WGS) entry which is preliminary data.</text>
</comment>
<feature type="transmembrane region" description="Helical" evidence="1">
    <location>
        <begin position="154"/>
        <end position="175"/>
    </location>
</feature>
<sequence length="454" mass="50977">MSKCCLYLAALFVLLNDVADFVTDWLFFADVNKMKAGLVYGPPESSVWWAILIFNIVGSVLFLMETINLYYETKHENGLVDSDILSLVVVWLEDIPQVIISLYLVLCREEAISVFQLAKAIVILLGTFIRLIQVGVKYFSGKAKKSKHHRKIKIAIFIGMFIQFVCAGCVFGLAYTAPDDTGIFFKVPTTIVDEKVDEAKYFANVSVFVNHAELFDDGGLRIAENGNMEREVHAVNWMRLESIKTIMVEGKGGGVHYNVQYEANPSSGILKLAWWKKTGLTHPTWVTLGCYVVNQTTGTVSKVSTPITCTKSYGFFTEYSKNVYVAFGYTPPGKVFKGQIFGDITVNMRLDSIEGGYRDCRKVEKHTSSLKTHANTATPLRFQYFQTSSNIAPVAHFLSDTSNSPQNLRFFRNDGKDLIHIKNVWKTGWMSCESEGNLSPTLNEHLKVTCSRSE</sequence>
<protein>
    <submittedName>
        <fullName evidence="2">Uncharacterized protein</fullName>
    </submittedName>
</protein>
<organism evidence="2 3">
    <name type="scientific">Elysia marginata</name>
    <dbReference type="NCBI Taxonomy" id="1093978"/>
    <lineage>
        <taxon>Eukaryota</taxon>
        <taxon>Metazoa</taxon>
        <taxon>Spiralia</taxon>
        <taxon>Lophotrochozoa</taxon>
        <taxon>Mollusca</taxon>
        <taxon>Gastropoda</taxon>
        <taxon>Heterobranchia</taxon>
        <taxon>Euthyneura</taxon>
        <taxon>Panpulmonata</taxon>
        <taxon>Sacoglossa</taxon>
        <taxon>Placobranchoidea</taxon>
        <taxon>Plakobranchidae</taxon>
        <taxon>Elysia</taxon>
    </lineage>
</organism>
<name>A0AAV4J3P2_9GAST</name>
<dbReference type="Proteomes" id="UP000762676">
    <property type="component" value="Unassembled WGS sequence"/>
</dbReference>
<keyword evidence="1" id="KW-0472">Membrane</keyword>
<feature type="transmembrane region" description="Helical" evidence="1">
    <location>
        <begin position="83"/>
        <end position="106"/>
    </location>
</feature>
<keyword evidence="1" id="KW-1133">Transmembrane helix</keyword>
<accession>A0AAV4J3P2</accession>
<feature type="transmembrane region" description="Helical" evidence="1">
    <location>
        <begin position="112"/>
        <end position="133"/>
    </location>
</feature>
<gene>
    <name evidence="2" type="ORF">ElyMa_006821000</name>
</gene>
<feature type="transmembrane region" description="Helical" evidence="1">
    <location>
        <begin position="47"/>
        <end position="71"/>
    </location>
</feature>
<proteinExistence type="predicted"/>
<evidence type="ECO:0000256" key="1">
    <source>
        <dbReference type="SAM" id="Phobius"/>
    </source>
</evidence>
<dbReference type="AlphaFoldDB" id="A0AAV4J3P2"/>